<evidence type="ECO:0000313" key="2">
    <source>
        <dbReference type="EMBL" id="USQ75674.1"/>
    </source>
</evidence>
<dbReference type="InterPro" id="IPR002575">
    <property type="entry name" value="Aminoglycoside_PTrfase"/>
</dbReference>
<accession>A0ABY4YG77</accession>
<dbReference type="SUPFAM" id="SSF56112">
    <property type="entry name" value="Protein kinase-like (PK-like)"/>
    <property type="match status" value="1"/>
</dbReference>
<keyword evidence="3" id="KW-1185">Reference proteome</keyword>
<dbReference type="InterPro" id="IPR011009">
    <property type="entry name" value="Kinase-like_dom_sf"/>
</dbReference>
<evidence type="ECO:0000259" key="1">
    <source>
        <dbReference type="Pfam" id="PF01636"/>
    </source>
</evidence>
<evidence type="ECO:0000313" key="3">
    <source>
        <dbReference type="Proteomes" id="UP001056535"/>
    </source>
</evidence>
<reference evidence="2" key="1">
    <citation type="submission" date="2022-06" db="EMBL/GenBank/DDBJ databases">
        <title>Ornithinimicrobium JY.X270.</title>
        <authorList>
            <person name="Huang Y."/>
        </authorList>
    </citation>
    <scope>NUCLEOTIDE SEQUENCE</scope>
    <source>
        <strain evidence="2">JY.X270</strain>
    </source>
</reference>
<organism evidence="2 3">
    <name type="scientific">Ornithinimicrobium cryptoxanthini</name>
    <dbReference type="NCBI Taxonomy" id="2934161"/>
    <lineage>
        <taxon>Bacteria</taxon>
        <taxon>Bacillati</taxon>
        <taxon>Actinomycetota</taxon>
        <taxon>Actinomycetes</taxon>
        <taxon>Micrococcales</taxon>
        <taxon>Ornithinimicrobiaceae</taxon>
        <taxon>Ornithinimicrobium</taxon>
    </lineage>
</organism>
<dbReference type="Pfam" id="PF01636">
    <property type="entry name" value="APH"/>
    <property type="match status" value="1"/>
</dbReference>
<proteinExistence type="predicted"/>
<feature type="domain" description="Aminoglycoside phosphotransferase" evidence="1">
    <location>
        <begin position="50"/>
        <end position="249"/>
    </location>
</feature>
<sequence length="300" mass="33178">MTTSKIDLLEWAMAPDGVPSESMHRLAQQLLGHDVSGVEVIRRGSNLVLKDTAETTVFRVQHVCRSREVEENLQLVASLDSAGAPVVAARNERAAKDGSVVVTAWPKGLPAGTTDQRALGATLNALHDITPPAALPTVDVRARFEERLTGLDADVPVDIVTALSKHADLAVTALEESLASGSVLLHGDAHIGNLVWLRDSARFIDLDDLCTGPREFDLAPSLVSYHRFHRDDRLWSDFRAGYGDDPDWELAERLTVVREATMNTWLATLWAYDSAAQTELLHRIDTWDTDWKDHDPWRPI</sequence>
<dbReference type="Gene3D" id="3.90.1200.10">
    <property type="match status" value="1"/>
</dbReference>
<dbReference type="RefSeq" id="WP_252620104.1">
    <property type="nucleotide sequence ID" value="NZ_CP099490.1"/>
</dbReference>
<protein>
    <submittedName>
        <fullName evidence="2">Phosphotransferase</fullName>
    </submittedName>
</protein>
<name>A0ABY4YG77_9MICO</name>
<gene>
    <name evidence="2" type="ORF">NF557_13790</name>
</gene>
<dbReference type="EMBL" id="CP099490">
    <property type="protein sequence ID" value="USQ75674.1"/>
    <property type="molecule type" value="Genomic_DNA"/>
</dbReference>
<dbReference type="Proteomes" id="UP001056535">
    <property type="component" value="Chromosome"/>
</dbReference>